<evidence type="ECO:0000256" key="4">
    <source>
        <dbReference type="ARBA" id="ARBA00023295"/>
    </source>
</evidence>
<evidence type="ECO:0000259" key="6">
    <source>
        <dbReference type="PROSITE" id="PS50181"/>
    </source>
</evidence>
<dbReference type="Gene3D" id="3.40.50.1700">
    <property type="entry name" value="Glycoside hydrolase family 3 C-terminal domain"/>
    <property type="match status" value="1"/>
</dbReference>
<dbReference type="GO" id="GO:0046556">
    <property type="term" value="F:alpha-L-arabinofuranosidase activity"/>
    <property type="evidence" value="ECO:0007669"/>
    <property type="project" value="TreeGrafter"/>
</dbReference>
<evidence type="ECO:0000256" key="1">
    <source>
        <dbReference type="ARBA" id="ARBA00005336"/>
    </source>
</evidence>
<dbReference type="Gene3D" id="2.60.40.10">
    <property type="entry name" value="Immunoglobulins"/>
    <property type="match status" value="1"/>
</dbReference>
<keyword evidence="5" id="KW-0472">Membrane</keyword>
<dbReference type="GO" id="GO:0031222">
    <property type="term" value="P:arabinan catabolic process"/>
    <property type="evidence" value="ECO:0007669"/>
    <property type="project" value="TreeGrafter"/>
</dbReference>
<dbReference type="Pfam" id="PF00933">
    <property type="entry name" value="Glyco_hydro_3"/>
    <property type="match status" value="1"/>
</dbReference>
<dbReference type="AlphaFoldDB" id="A0A813SL25"/>
<dbReference type="Pfam" id="PF01915">
    <property type="entry name" value="Glyco_hydro_3_C"/>
    <property type="match status" value="1"/>
</dbReference>
<comment type="similarity">
    <text evidence="1">Belongs to the glycosyl hydrolase 3 family.</text>
</comment>
<dbReference type="SUPFAM" id="SSF52279">
    <property type="entry name" value="Beta-D-glucan exohydrolase, C-terminal domain"/>
    <property type="match status" value="1"/>
</dbReference>
<dbReference type="PANTHER" id="PTHR42721">
    <property type="entry name" value="SUGAR HYDROLASE-RELATED"/>
    <property type="match status" value="1"/>
</dbReference>
<reference evidence="7" key="1">
    <citation type="submission" date="2021-02" db="EMBL/GenBank/DDBJ databases">
        <authorList>
            <person name="Nowell W R."/>
        </authorList>
    </citation>
    <scope>NUCLEOTIDE SEQUENCE</scope>
</reference>
<dbReference type="InterPro" id="IPR017853">
    <property type="entry name" value="GH"/>
</dbReference>
<comment type="caution">
    <text evidence="7">The sequence shown here is derived from an EMBL/GenBank/DDBJ whole genome shotgun (WGS) entry which is preliminary data.</text>
</comment>
<sequence length="925" mass="104629">MDKIKRRLSFNKSSTKKLRINDFNKTINSVSSIENFPNEIFCEIFEYLNGCDIYSAFSNLNYRFQQFLNSSSFLFKIKFDFISNHLFLKNYKHKILSLDLWLTFHIDKFFSSFIIDSSFDRLESIILPRIKQDTLLLVLKKLIYLPRLFPLSVSHRREKVEKRVKIFTFMHLRLIFFLILVLTIYAQEGNFPDCKSGPLSTFPICDQSLPSRQRAADLISRMTTAEKITQMVTTADAIPRLGLPKFEWWSEALHGVAYSPGVSFGGDLPAATSFPMPINLGASFNMNLVYRIATVISTEARAFNNEGRAGLVFFTPNINIFRDPRWGRGQETPGEDPFLTSQYVYALINGLQRGDDERYLKIAADCKHYAAYDLEDWNGTDRFHFDARVSDQDLIETYLPPFESCIRDAKVASIMCSYNSVNGIPSCANQFILETIARESYHLDGFVVSDCGAVSTIMNTHNYTSTVQDTVAVALHAGTDLNCGDFYSKYTQQALDNKTIIETDIDKALERTFNILLRLGYFDPPEQQPYRQLSKVDVDTVESRQLSLEAAQESIVLLKNLNKVLPLNINQLKNKKIALIGPTANATELMQGNYYGKAPFLIDPITGFQGVTQGYSINITFAYGCKISGDDQSGFAAALELAQSSDIVIFFGGIDQSIESEGHDRTSIALPDIQLNLIKQLEKVVRTTLHVVIMSGSGLDLSYVRDSNQCGSLIWMGYAGQTGGLALANVIFGQYNPGGRLPITIYPASYVDAVSMFDMQMRSSPTNPGRTYKFYTGQAVFEFGYGLSYTKFNYTWYNDSTNSIFSIKSLMKNNYDEKKLRIHLYRVNVTNIGEMIGDDVVLAFVTPPKKSFNDQTPPIKKLFGFERVRLNINQTVQVFFPLNINSLLTITSDGSKWLEPGSYRILIGKQHIHTIHLQGQPARWS</sequence>
<keyword evidence="4" id="KW-0326">Glycosidase</keyword>
<gene>
    <name evidence="7" type="ORF">SEV965_LOCUS644</name>
</gene>
<dbReference type="InterPro" id="IPR044993">
    <property type="entry name" value="BXL"/>
</dbReference>
<proteinExistence type="inferred from homology"/>
<dbReference type="PRINTS" id="PR00133">
    <property type="entry name" value="GLHYDRLASE3"/>
</dbReference>
<dbReference type="GO" id="GO:0009044">
    <property type="term" value="F:xylan 1,4-beta-xylosidase activity"/>
    <property type="evidence" value="ECO:0007669"/>
    <property type="project" value="InterPro"/>
</dbReference>
<dbReference type="Pfam" id="PF14310">
    <property type="entry name" value="Fn3-like"/>
    <property type="match status" value="1"/>
</dbReference>
<dbReference type="InterPro" id="IPR001810">
    <property type="entry name" value="F-box_dom"/>
</dbReference>
<dbReference type="InterPro" id="IPR036881">
    <property type="entry name" value="Glyco_hydro_3_C_sf"/>
</dbReference>
<dbReference type="PANTHER" id="PTHR42721:SF3">
    <property type="entry name" value="BETA-D-XYLOSIDASE 5-RELATED"/>
    <property type="match status" value="1"/>
</dbReference>
<name>A0A813SL25_9BILA</name>
<dbReference type="SMART" id="SM01217">
    <property type="entry name" value="Fn3_like"/>
    <property type="match status" value="1"/>
</dbReference>
<protein>
    <recommendedName>
        <fullName evidence="6">F-box domain-containing protein</fullName>
    </recommendedName>
</protein>
<dbReference type="PROSITE" id="PS50181">
    <property type="entry name" value="FBOX"/>
    <property type="match status" value="1"/>
</dbReference>
<evidence type="ECO:0000313" key="8">
    <source>
        <dbReference type="Proteomes" id="UP000663889"/>
    </source>
</evidence>
<feature type="transmembrane region" description="Helical" evidence="5">
    <location>
        <begin position="166"/>
        <end position="186"/>
    </location>
</feature>
<evidence type="ECO:0000313" key="7">
    <source>
        <dbReference type="EMBL" id="CAF0801317.1"/>
    </source>
</evidence>
<evidence type="ECO:0000256" key="5">
    <source>
        <dbReference type="SAM" id="Phobius"/>
    </source>
</evidence>
<dbReference type="EMBL" id="CAJNOU010000010">
    <property type="protein sequence ID" value="CAF0801317.1"/>
    <property type="molecule type" value="Genomic_DNA"/>
</dbReference>
<dbReference type="InterPro" id="IPR026891">
    <property type="entry name" value="Fn3-like"/>
</dbReference>
<keyword evidence="2" id="KW-0732">Signal</keyword>
<dbReference type="Gene3D" id="3.20.20.300">
    <property type="entry name" value="Glycoside hydrolase, family 3, N-terminal domain"/>
    <property type="match status" value="1"/>
</dbReference>
<keyword evidence="5" id="KW-0812">Transmembrane</keyword>
<dbReference type="InterPro" id="IPR002772">
    <property type="entry name" value="Glyco_hydro_3_C"/>
</dbReference>
<feature type="domain" description="F-box" evidence="6">
    <location>
        <begin position="30"/>
        <end position="77"/>
    </location>
</feature>
<dbReference type="InterPro" id="IPR036962">
    <property type="entry name" value="Glyco_hydro_3_N_sf"/>
</dbReference>
<dbReference type="Proteomes" id="UP000663889">
    <property type="component" value="Unassembled WGS sequence"/>
</dbReference>
<organism evidence="7 8">
    <name type="scientific">Rotaria sordida</name>
    <dbReference type="NCBI Taxonomy" id="392033"/>
    <lineage>
        <taxon>Eukaryota</taxon>
        <taxon>Metazoa</taxon>
        <taxon>Spiralia</taxon>
        <taxon>Gnathifera</taxon>
        <taxon>Rotifera</taxon>
        <taxon>Eurotatoria</taxon>
        <taxon>Bdelloidea</taxon>
        <taxon>Philodinida</taxon>
        <taxon>Philodinidae</taxon>
        <taxon>Rotaria</taxon>
    </lineage>
</organism>
<dbReference type="InterPro" id="IPR013783">
    <property type="entry name" value="Ig-like_fold"/>
</dbReference>
<evidence type="ECO:0000256" key="3">
    <source>
        <dbReference type="ARBA" id="ARBA00022801"/>
    </source>
</evidence>
<keyword evidence="3" id="KW-0378">Hydrolase</keyword>
<keyword evidence="5" id="KW-1133">Transmembrane helix</keyword>
<accession>A0A813SL25</accession>
<evidence type="ECO:0000256" key="2">
    <source>
        <dbReference type="ARBA" id="ARBA00022729"/>
    </source>
</evidence>
<dbReference type="SUPFAM" id="SSF51445">
    <property type="entry name" value="(Trans)glycosidases"/>
    <property type="match status" value="1"/>
</dbReference>
<dbReference type="InterPro" id="IPR001764">
    <property type="entry name" value="Glyco_hydro_3_N"/>
</dbReference>
<dbReference type="GO" id="GO:0045493">
    <property type="term" value="P:xylan catabolic process"/>
    <property type="evidence" value="ECO:0007669"/>
    <property type="project" value="InterPro"/>
</dbReference>